<accession>A0AAJ1EWN8</accession>
<evidence type="ECO:0000259" key="1">
    <source>
        <dbReference type="Pfam" id="PF13467"/>
    </source>
</evidence>
<evidence type="ECO:0000313" key="3">
    <source>
        <dbReference type="Proteomes" id="UP001297581"/>
    </source>
</evidence>
<dbReference type="Gene3D" id="1.10.3990.20">
    <property type="entry name" value="protein bp1543"/>
    <property type="match status" value="1"/>
</dbReference>
<gene>
    <name evidence="2" type="ORF">MJ923_02600</name>
</gene>
<dbReference type="Proteomes" id="UP001297581">
    <property type="component" value="Unassembled WGS sequence"/>
</dbReference>
<evidence type="ECO:0000313" key="2">
    <source>
        <dbReference type="EMBL" id="MCH4293194.1"/>
    </source>
</evidence>
<dbReference type="InterPro" id="IPR027373">
    <property type="entry name" value="RHH_dom"/>
</dbReference>
<dbReference type="Pfam" id="PF13467">
    <property type="entry name" value="RHH_4"/>
    <property type="match status" value="1"/>
</dbReference>
<sequence>MCEIYSGAEPELFELRTRSIRIDGVVTSIRLEAVFWQLIEEIAEDADISVAVFLTRIYREVIAREGKVNNFASLLRVACTTWLNQGKRLVLRQSQPDYSELELHD</sequence>
<dbReference type="InterPro" id="IPR038268">
    <property type="entry name" value="RHH_sf"/>
</dbReference>
<reference evidence="2 3" key="1">
    <citation type="submission" date="2022-02" db="EMBL/GenBank/DDBJ databases">
        <title>The genome sequence of Shewanella sp. 3B26.</title>
        <authorList>
            <person name="Du J."/>
        </authorList>
    </citation>
    <scope>NUCLEOTIDE SEQUENCE [LARGE SCALE GENOMIC DNA]</scope>
    <source>
        <strain evidence="2 3">3B26</strain>
    </source>
</reference>
<protein>
    <submittedName>
        <fullName evidence="2">Ribbon-helix-helix domain-containing protein</fullName>
    </submittedName>
</protein>
<dbReference type="AlphaFoldDB" id="A0AAJ1EWN8"/>
<keyword evidence="3" id="KW-1185">Reference proteome</keyword>
<comment type="caution">
    <text evidence="2">The sequence shown here is derived from an EMBL/GenBank/DDBJ whole genome shotgun (WGS) entry which is preliminary data.</text>
</comment>
<organism evidence="2 3">
    <name type="scientific">Shewanella zhuhaiensis</name>
    <dbReference type="NCBI Taxonomy" id="2919576"/>
    <lineage>
        <taxon>Bacteria</taxon>
        <taxon>Pseudomonadati</taxon>
        <taxon>Pseudomonadota</taxon>
        <taxon>Gammaproteobacteria</taxon>
        <taxon>Alteromonadales</taxon>
        <taxon>Shewanellaceae</taxon>
        <taxon>Shewanella</taxon>
    </lineage>
</organism>
<feature type="domain" description="Ribbon-helix-helix" evidence="1">
    <location>
        <begin position="16"/>
        <end position="83"/>
    </location>
</feature>
<name>A0AAJ1EWN8_9GAMM</name>
<dbReference type="RefSeq" id="WP_240589792.1">
    <property type="nucleotide sequence ID" value="NZ_JAKUDL010000001.1"/>
</dbReference>
<dbReference type="EMBL" id="JAKUDL010000001">
    <property type="protein sequence ID" value="MCH4293194.1"/>
    <property type="molecule type" value="Genomic_DNA"/>
</dbReference>
<proteinExistence type="predicted"/>